<comment type="caution">
    <text evidence="1">The sequence shown here is derived from an EMBL/GenBank/DDBJ whole genome shotgun (WGS) entry which is preliminary data.</text>
</comment>
<name>A0A371PKI1_9BACL</name>
<proteinExistence type="predicted"/>
<dbReference type="OrthoDB" id="9806181at2"/>
<dbReference type="RefSeq" id="WP_116043794.1">
    <property type="nucleotide sequence ID" value="NZ_QUBQ01000001.1"/>
</dbReference>
<reference evidence="1 2" key="1">
    <citation type="submission" date="2018-08" db="EMBL/GenBank/DDBJ databases">
        <title>Paenibacillus sp. M4BSY-1, whole genome shotgun sequence.</title>
        <authorList>
            <person name="Tuo L."/>
        </authorList>
    </citation>
    <scope>NUCLEOTIDE SEQUENCE [LARGE SCALE GENOMIC DNA]</scope>
    <source>
        <strain evidence="1 2">M4BSY-1</strain>
    </source>
</reference>
<sequence>MDKGVSDLFEEYSLHWGTRGDPYLWEDLKQYFSNKELPCPAEQFELEFFLAFEQLTGVSLDSTQEPFLVQKYAHGGMSSGYISPKFWMETALPLLVERLKA</sequence>
<protein>
    <submittedName>
        <fullName evidence="1">Uncharacterized protein</fullName>
    </submittedName>
</protein>
<keyword evidence="2" id="KW-1185">Reference proteome</keyword>
<gene>
    <name evidence="1" type="ORF">DX130_06640</name>
</gene>
<organism evidence="1 2">
    <name type="scientific">Paenibacillus paeoniae</name>
    <dbReference type="NCBI Taxonomy" id="2292705"/>
    <lineage>
        <taxon>Bacteria</taxon>
        <taxon>Bacillati</taxon>
        <taxon>Bacillota</taxon>
        <taxon>Bacilli</taxon>
        <taxon>Bacillales</taxon>
        <taxon>Paenibacillaceae</taxon>
        <taxon>Paenibacillus</taxon>
    </lineage>
</organism>
<evidence type="ECO:0000313" key="1">
    <source>
        <dbReference type="EMBL" id="REK76711.1"/>
    </source>
</evidence>
<dbReference type="Proteomes" id="UP000261905">
    <property type="component" value="Unassembled WGS sequence"/>
</dbReference>
<dbReference type="EMBL" id="QUBQ01000001">
    <property type="protein sequence ID" value="REK76711.1"/>
    <property type="molecule type" value="Genomic_DNA"/>
</dbReference>
<evidence type="ECO:0000313" key="2">
    <source>
        <dbReference type="Proteomes" id="UP000261905"/>
    </source>
</evidence>
<accession>A0A371PKI1</accession>
<dbReference type="AlphaFoldDB" id="A0A371PKI1"/>